<name>A0ABP4VSB0_9ACTN</name>
<reference evidence="4" key="1">
    <citation type="journal article" date="2019" name="Int. J. Syst. Evol. Microbiol.">
        <title>The Global Catalogue of Microorganisms (GCM) 10K type strain sequencing project: providing services to taxonomists for standard genome sequencing and annotation.</title>
        <authorList>
            <consortium name="The Broad Institute Genomics Platform"/>
            <consortium name="The Broad Institute Genome Sequencing Center for Infectious Disease"/>
            <person name="Wu L."/>
            <person name="Ma J."/>
        </authorList>
    </citation>
    <scope>NUCLEOTIDE SEQUENCE [LARGE SCALE GENOMIC DNA]</scope>
    <source>
        <strain evidence="4">JCM 13518</strain>
    </source>
</reference>
<dbReference type="Pfam" id="PF01425">
    <property type="entry name" value="Amidase"/>
    <property type="match status" value="1"/>
</dbReference>
<comment type="caution">
    <text evidence="3">The sequence shown here is derived from an EMBL/GenBank/DDBJ whole genome shotgun (WGS) entry which is preliminary data.</text>
</comment>
<evidence type="ECO:0000259" key="2">
    <source>
        <dbReference type="Pfam" id="PF01425"/>
    </source>
</evidence>
<evidence type="ECO:0000256" key="1">
    <source>
        <dbReference type="ARBA" id="ARBA00009199"/>
    </source>
</evidence>
<organism evidence="3 4">
    <name type="scientific">Aeromicrobium alkaliterrae</name>
    <dbReference type="NCBI Taxonomy" id="302168"/>
    <lineage>
        <taxon>Bacteria</taxon>
        <taxon>Bacillati</taxon>
        <taxon>Actinomycetota</taxon>
        <taxon>Actinomycetes</taxon>
        <taxon>Propionibacteriales</taxon>
        <taxon>Nocardioidaceae</taxon>
        <taxon>Aeromicrobium</taxon>
    </lineage>
</organism>
<keyword evidence="4" id="KW-1185">Reference proteome</keyword>
<sequence length="473" mass="49749">MTSTTTRVHAFADDALGDLDAVGVAVAISAGEISAAEAVEAAIARAEAVNPRLNGIVTSDFDRARSTAATPLTGVFAGVPTFIKDNTDVAGLPTGHGSAAVIDPQPAAASEPFAEQLLSTGAVNLGKTTMPEFGFNATTEFQDAEPTRNPWHTDYSCGASSGGSAALVAAGAVPFAHANDGGGSIRIPAAACGLVGLKFTRGRELPSAEAKDLPVNIISNGIVSRSVRDSAAFLAAVDQHTPNRGLSRVGLVEGPSDRRLRVGLILDSLRSTTDDETRAAVLQVAQQLEKDGHEVVEVALPVDEAFVRHFLHYWAMLGFSMHRFGGRLMHTAYDRSLNDSLTKGLARDFIRHPWRTPGAIRGLKKSEATYKAAFRENAVDVVLSPVLGYTTPLLGHLSPAAGYEVMLPRLLDYAAFTPANNASGGPAISLPLAQTADGRPLGIHFSAVHGDERTLLELAFELEQSIGFARITD</sequence>
<dbReference type="PANTHER" id="PTHR11895:SF7">
    <property type="entry name" value="GLUTAMYL-TRNA(GLN) AMIDOTRANSFERASE SUBUNIT A, MITOCHONDRIAL"/>
    <property type="match status" value="1"/>
</dbReference>
<dbReference type="InterPro" id="IPR023631">
    <property type="entry name" value="Amidase_dom"/>
</dbReference>
<protein>
    <submittedName>
        <fullName evidence="3">Amidase</fullName>
    </submittedName>
</protein>
<gene>
    <name evidence="3" type="ORF">GCM10009710_15790</name>
</gene>
<feature type="domain" description="Amidase" evidence="2">
    <location>
        <begin position="37"/>
        <end position="456"/>
    </location>
</feature>
<accession>A0ABP4VSB0</accession>
<dbReference type="PROSITE" id="PS00571">
    <property type="entry name" value="AMIDASES"/>
    <property type="match status" value="1"/>
</dbReference>
<dbReference type="PANTHER" id="PTHR11895">
    <property type="entry name" value="TRANSAMIDASE"/>
    <property type="match status" value="1"/>
</dbReference>
<dbReference type="NCBIfam" id="NF005899">
    <property type="entry name" value="PRK07869.1"/>
    <property type="match status" value="1"/>
</dbReference>
<dbReference type="SUPFAM" id="SSF75304">
    <property type="entry name" value="Amidase signature (AS) enzymes"/>
    <property type="match status" value="1"/>
</dbReference>
<dbReference type="RefSeq" id="WP_344199723.1">
    <property type="nucleotide sequence ID" value="NZ_BAAAME010000004.1"/>
</dbReference>
<evidence type="ECO:0000313" key="4">
    <source>
        <dbReference type="Proteomes" id="UP001501057"/>
    </source>
</evidence>
<comment type="similarity">
    <text evidence="1">Belongs to the amidase family.</text>
</comment>
<dbReference type="Gene3D" id="3.90.1300.10">
    <property type="entry name" value="Amidase signature (AS) domain"/>
    <property type="match status" value="1"/>
</dbReference>
<dbReference type="InterPro" id="IPR036928">
    <property type="entry name" value="AS_sf"/>
</dbReference>
<evidence type="ECO:0000313" key="3">
    <source>
        <dbReference type="EMBL" id="GAA1736346.1"/>
    </source>
</evidence>
<dbReference type="Proteomes" id="UP001501057">
    <property type="component" value="Unassembled WGS sequence"/>
</dbReference>
<dbReference type="InterPro" id="IPR020556">
    <property type="entry name" value="Amidase_CS"/>
</dbReference>
<dbReference type="InterPro" id="IPR000120">
    <property type="entry name" value="Amidase"/>
</dbReference>
<proteinExistence type="inferred from homology"/>
<dbReference type="EMBL" id="BAAAME010000004">
    <property type="protein sequence ID" value="GAA1736346.1"/>
    <property type="molecule type" value="Genomic_DNA"/>
</dbReference>